<organism evidence="6 7">
    <name type="scientific">Candidatus Nesterenkonia stercoripullorum</name>
    <dbReference type="NCBI Taxonomy" id="2838701"/>
    <lineage>
        <taxon>Bacteria</taxon>
        <taxon>Bacillati</taxon>
        <taxon>Actinomycetota</taxon>
        <taxon>Actinomycetes</taxon>
        <taxon>Micrococcales</taxon>
        <taxon>Micrococcaceae</taxon>
        <taxon>Nesterenkonia</taxon>
    </lineage>
</organism>
<evidence type="ECO:0000313" key="6">
    <source>
        <dbReference type="EMBL" id="HIX00190.1"/>
    </source>
</evidence>
<feature type="domain" description="HTH tetR-type" evidence="5">
    <location>
        <begin position="25"/>
        <end position="87"/>
    </location>
</feature>
<proteinExistence type="predicted"/>
<comment type="caution">
    <text evidence="6">The sequence shown here is derived from an EMBL/GenBank/DDBJ whole genome shotgun (WGS) entry which is preliminary data.</text>
</comment>
<evidence type="ECO:0000256" key="1">
    <source>
        <dbReference type="ARBA" id="ARBA00023015"/>
    </source>
</evidence>
<reference evidence="6" key="1">
    <citation type="journal article" date="2021" name="PeerJ">
        <title>Extensive microbial diversity within the chicken gut microbiome revealed by metagenomics and culture.</title>
        <authorList>
            <person name="Gilroy R."/>
            <person name="Ravi A."/>
            <person name="Getino M."/>
            <person name="Pursley I."/>
            <person name="Horton D.L."/>
            <person name="Alikhan N.F."/>
            <person name="Baker D."/>
            <person name="Gharbi K."/>
            <person name="Hall N."/>
            <person name="Watson M."/>
            <person name="Adriaenssens E.M."/>
            <person name="Foster-Nyarko E."/>
            <person name="Jarju S."/>
            <person name="Secka A."/>
            <person name="Antonio M."/>
            <person name="Oren A."/>
            <person name="Chaudhuri R.R."/>
            <person name="La Ragione R."/>
            <person name="Hildebrand F."/>
            <person name="Pallen M.J."/>
        </authorList>
    </citation>
    <scope>NUCLEOTIDE SEQUENCE</scope>
    <source>
        <strain evidence="6">ChiHejej3B27-3195</strain>
    </source>
</reference>
<evidence type="ECO:0000259" key="5">
    <source>
        <dbReference type="PROSITE" id="PS50977"/>
    </source>
</evidence>
<dbReference type="InterPro" id="IPR050109">
    <property type="entry name" value="HTH-type_TetR-like_transc_reg"/>
</dbReference>
<accession>A0A9D2A8N9</accession>
<name>A0A9D2A8N9_9MICC</name>
<keyword evidence="1" id="KW-0805">Transcription regulation</keyword>
<evidence type="ECO:0000256" key="4">
    <source>
        <dbReference type="PROSITE-ProRule" id="PRU00335"/>
    </source>
</evidence>
<dbReference type="InterPro" id="IPR009057">
    <property type="entry name" value="Homeodomain-like_sf"/>
</dbReference>
<dbReference type="PROSITE" id="PS50977">
    <property type="entry name" value="HTH_TETR_2"/>
    <property type="match status" value="1"/>
</dbReference>
<dbReference type="Pfam" id="PF16859">
    <property type="entry name" value="TetR_C_11"/>
    <property type="match status" value="1"/>
</dbReference>
<evidence type="ECO:0000313" key="7">
    <source>
        <dbReference type="Proteomes" id="UP000824151"/>
    </source>
</evidence>
<dbReference type="SUPFAM" id="SSF46689">
    <property type="entry name" value="Homeodomain-like"/>
    <property type="match status" value="1"/>
</dbReference>
<keyword evidence="2 4" id="KW-0238">DNA-binding</keyword>
<gene>
    <name evidence="6" type="ORF">H9871_08615</name>
</gene>
<dbReference type="PANTHER" id="PTHR30055:SF148">
    <property type="entry name" value="TETR-FAMILY TRANSCRIPTIONAL REGULATOR"/>
    <property type="match status" value="1"/>
</dbReference>
<dbReference type="EMBL" id="DXGD01000319">
    <property type="protein sequence ID" value="HIX00190.1"/>
    <property type="molecule type" value="Genomic_DNA"/>
</dbReference>
<sequence>MGDKSGSGSCVAGVARRKRGRPRSEASRVAVLKAAAELLDVDQISFDALTVERIASRAKVGKQTIYRWWPNKAGVVLDAIIDDHLSLTFPPVPDSGDLAADVRSWMETMLDEAMTEELISMVRHLVAAIAMGSAEVQARLRVSELCENPQLRARFLVEESRGGLRPGVDPMVVTSAIMDPLLLRMLAIGAPEPEWAHDLVDTVLRGALPATSGV</sequence>
<evidence type="ECO:0000256" key="3">
    <source>
        <dbReference type="ARBA" id="ARBA00023163"/>
    </source>
</evidence>
<protein>
    <submittedName>
        <fullName evidence="6">TetR/AcrR family transcriptional regulator</fullName>
    </submittedName>
</protein>
<dbReference type="AlphaFoldDB" id="A0A9D2A8N9"/>
<evidence type="ECO:0000256" key="2">
    <source>
        <dbReference type="ARBA" id="ARBA00023125"/>
    </source>
</evidence>
<dbReference type="InterPro" id="IPR001647">
    <property type="entry name" value="HTH_TetR"/>
</dbReference>
<dbReference type="Proteomes" id="UP000824151">
    <property type="component" value="Unassembled WGS sequence"/>
</dbReference>
<dbReference type="Pfam" id="PF00440">
    <property type="entry name" value="TetR_N"/>
    <property type="match status" value="1"/>
</dbReference>
<dbReference type="GO" id="GO:0000976">
    <property type="term" value="F:transcription cis-regulatory region binding"/>
    <property type="evidence" value="ECO:0007669"/>
    <property type="project" value="TreeGrafter"/>
</dbReference>
<reference evidence="6" key="2">
    <citation type="submission" date="2021-04" db="EMBL/GenBank/DDBJ databases">
        <authorList>
            <person name="Gilroy R."/>
        </authorList>
    </citation>
    <scope>NUCLEOTIDE SEQUENCE</scope>
    <source>
        <strain evidence="6">ChiHejej3B27-3195</strain>
    </source>
</reference>
<dbReference type="Gene3D" id="1.10.10.60">
    <property type="entry name" value="Homeodomain-like"/>
    <property type="match status" value="1"/>
</dbReference>
<dbReference type="GO" id="GO:0003700">
    <property type="term" value="F:DNA-binding transcription factor activity"/>
    <property type="evidence" value="ECO:0007669"/>
    <property type="project" value="TreeGrafter"/>
</dbReference>
<keyword evidence="3" id="KW-0804">Transcription</keyword>
<dbReference type="SUPFAM" id="SSF48498">
    <property type="entry name" value="Tetracyclin repressor-like, C-terminal domain"/>
    <property type="match status" value="1"/>
</dbReference>
<feature type="DNA-binding region" description="H-T-H motif" evidence="4">
    <location>
        <begin position="50"/>
        <end position="69"/>
    </location>
</feature>
<dbReference type="InterPro" id="IPR011075">
    <property type="entry name" value="TetR_C"/>
</dbReference>
<dbReference type="Gene3D" id="1.10.357.10">
    <property type="entry name" value="Tetracycline Repressor, domain 2"/>
    <property type="match status" value="1"/>
</dbReference>
<dbReference type="InterPro" id="IPR036271">
    <property type="entry name" value="Tet_transcr_reg_TetR-rel_C_sf"/>
</dbReference>
<dbReference type="PANTHER" id="PTHR30055">
    <property type="entry name" value="HTH-TYPE TRANSCRIPTIONAL REGULATOR RUTR"/>
    <property type="match status" value="1"/>
</dbReference>